<sequence length="98" mass="11207">MANPRASQPLLISGVLATTLRDLKMAKPLEESDKHLHRIVRAGWLLKTLPKIIKKGCRANGTRGHIQSWDIRKNASSCYSDVDMLRWNSHRCTYYLCT</sequence>
<dbReference type="InParanoid" id="A0A2K1JV20"/>
<reference evidence="1 3" key="2">
    <citation type="journal article" date="2018" name="Plant J.">
        <title>The Physcomitrella patens chromosome-scale assembly reveals moss genome structure and evolution.</title>
        <authorList>
            <person name="Lang D."/>
            <person name="Ullrich K.K."/>
            <person name="Murat F."/>
            <person name="Fuchs J."/>
            <person name="Jenkins J."/>
            <person name="Haas F.B."/>
            <person name="Piednoel M."/>
            <person name="Gundlach H."/>
            <person name="Van Bel M."/>
            <person name="Meyberg R."/>
            <person name="Vives C."/>
            <person name="Morata J."/>
            <person name="Symeonidi A."/>
            <person name="Hiss M."/>
            <person name="Muchero W."/>
            <person name="Kamisugi Y."/>
            <person name="Saleh O."/>
            <person name="Blanc G."/>
            <person name="Decker E.L."/>
            <person name="van Gessel N."/>
            <person name="Grimwood J."/>
            <person name="Hayes R.D."/>
            <person name="Graham S.W."/>
            <person name="Gunter L.E."/>
            <person name="McDaniel S.F."/>
            <person name="Hoernstein S.N.W."/>
            <person name="Larsson A."/>
            <person name="Li F.W."/>
            <person name="Perroud P.F."/>
            <person name="Phillips J."/>
            <person name="Ranjan P."/>
            <person name="Rokshar D.S."/>
            <person name="Rothfels C.J."/>
            <person name="Schneider L."/>
            <person name="Shu S."/>
            <person name="Stevenson D.W."/>
            <person name="Thummler F."/>
            <person name="Tillich M."/>
            <person name="Villarreal Aguilar J.C."/>
            <person name="Widiez T."/>
            <person name="Wong G.K."/>
            <person name="Wymore A."/>
            <person name="Zhang Y."/>
            <person name="Zimmer A.D."/>
            <person name="Quatrano R.S."/>
            <person name="Mayer K.F.X."/>
            <person name="Goodstein D."/>
            <person name="Casacuberta J.M."/>
            <person name="Vandepoele K."/>
            <person name="Reski R."/>
            <person name="Cuming A.C."/>
            <person name="Tuskan G.A."/>
            <person name="Maumus F."/>
            <person name="Salse J."/>
            <person name="Schmutz J."/>
            <person name="Rensing S.A."/>
        </authorList>
    </citation>
    <scope>NUCLEOTIDE SEQUENCE [LARGE SCALE GENOMIC DNA]</scope>
    <source>
        <strain evidence="2 3">cv. Gransden 2004</strain>
    </source>
</reference>
<organism evidence="1">
    <name type="scientific">Physcomitrium patens</name>
    <name type="common">Spreading-leaved earth moss</name>
    <name type="synonym">Physcomitrella patens</name>
    <dbReference type="NCBI Taxonomy" id="3218"/>
    <lineage>
        <taxon>Eukaryota</taxon>
        <taxon>Viridiplantae</taxon>
        <taxon>Streptophyta</taxon>
        <taxon>Embryophyta</taxon>
        <taxon>Bryophyta</taxon>
        <taxon>Bryophytina</taxon>
        <taxon>Bryopsida</taxon>
        <taxon>Funariidae</taxon>
        <taxon>Funariales</taxon>
        <taxon>Funariaceae</taxon>
        <taxon>Physcomitrium</taxon>
    </lineage>
</organism>
<evidence type="ECO:0000313" key="1">
    <source>
        <dbReference type="EMBL" id="PNR45378.1"/>
    </source>
</evidence>
<dbReference type="PaxDb" id="3218-PP1S80_101V6.1"/>
<dbReference type="EnsemblPlants" id="Pp3c11_17420V3.1">
    <property type="protein sequence ID" value="PAC:32958951.CDS.1"/>
    <property type="gene ID" value="Pp3c11_17420"/>
</dbReference>
<dbReference type="EnsemblPlants" id="Pp3c11_17420V3.2">
    <property type="protein sequence ID" value="PAC:32958952.CDS.1"/>
    <property type="gene ID" value="Pp3c11_17420"/>
</dbReference>
<evidence type="ECO:0000313" key="2">
    <source>
        <dbReference type="EnsemblPlants" id="PAC:32958951.CDS.1"/>
    </source>
</evidence>
<name>A0A2K1JV20_PHYPA</name>
<gene>
    <name evidence="1" type="ORF">PHYPA_015149</name>
</gene>
<reference evidence="1 3" key="1">
    <citation type="journal article" date="2008" name="Science">
        <title>The Physcomitrella genome reveals evolutionary insights into the conquest of land by plants.</title>
        <authorList>
            <person name="Rensing S."/>
            <person name="Lang D."/>
            <person name="Zimmer A."/>
            <person name="Terry A."/>
            <person name="Salamov A."/>
            <person name="Shapiro H."/>
            <person name="Nishiyama T."/>
            <person name="Perroud P.-F."/>
            <person name="Lindquist E."/>
            <person name="Kamisugi Y."/>
            <person name="Tanahashi T."/>
            <person name="Sakakibara K."/>
            <person name="Fujita T."/>
            <person name="Oishi K."/>
            <person name="Shin-I T."/>
            <person name="Kuroki Y."/>
            <person name="Toyoda A."/>
            <person name="Suzuki Y."/>
            <person name="Hashimoto A."/>
            <person name="Yamaguchi K."/>
            <person name="Sugano A."/>
            <person name="Kohara Y."/>
            <person name="Fujiyama A."/>
            <person name="Anterola A."/>
            <person name="Aoki S."/>
            <person name="Ashton N."/>
            <person name="Barbazuk W.B."/>
            <person name="Barker E."/>
            <person name="Bennetzen J."/>
            <person name="Bezanilla M."/>
            <person name="Blankenship R."/>
            <person name="Cho S.H."/>
            <person name="Dutcher S."/>
            <person name="Estelle M."/>
            <person name="Fawcett J.A."/>
            <person name="Gundlach H."/>
            <person name="Hanada K."/>
            <person name="Heyl A."/>
            <person name="Hicks K.A."/>
            <person name="Hugh J."/>
            <person name="Lohr M."/>
            <person name="Mayer K."/>
            <person name="Melkozernov A."/>
            <person name="Murata T."/>
            <person name="Nelson D."/>
            <person name="Pils B."/>
            <person name="Prigge M."/>
            <person name="Reiss B."/>
            <person name="Renner T."/>
            <person name="Rombauts S."/>
            <person name="Rushton P."/>
            <person name="Sanderfoot A."/>
            <person name="Schween G."/>
            <person name="Shiu S.-H."/>
            <person name="Stueber K."/>
            <person name="Theodoulou F.L."/>
            <person name="Tu H."/>
            <person name="Van de Peer Y."/>
            <person name="Verrier P.J."/>
            <person name="Waters E."/>
            <person name="Wood A."/>
            <person name="Yang L."/>
            <person name="Cove D."/>
            <person name="Cuming A."/>
            <person name="Hasebe M."/>
            <person name="Lucas S."/>
            <person name="Mishler D.B."/>
            <person name="Reski R."/>
            <person name="Grigoriev I."/>
            <person name="Quatrano R.S."/>
            <person name="Boore J.L."/>
        </authorList>
    </citation>
    <scope>NUCLEOTIDE SEQUENCE [LARGE SCALE GENOMIC DNA]</scope>
    <source>
        <strain evidence="2 3">cv. Gransden 2004</strain>
    </source>
</reference>
<dbReference type="AlphaFoldDB" id="A0A2K1JV20"/>
<evidence type="ECO:0000313" key="3">
    <source>
        <dbReference type="Proteomes" id="UP000006727"/>
    </source>
</evidence>
<reference evidence="2" key="3">
    <citation type="submission" date="2020-12" db="UniProtKB">
        <authorList>
            <consortium name="EnsemblPlants"/>
        </authorList>
    </citation>
    <scope>IDENTIFICATION</scope>
</reference>
<dbReference type="Gramene" id="Pp3c11_17420V3.1">
    <property type="protein sequence ID" value="PAC:32958951.CDS.1"/>
    <property type="gene ID" value="Pp3c11_17420"/>
</dbReference>
<dbReference type="Proteomes" id="UP000006727">
    <property type="component" value="Chromosome 11"/>
</dbReference>
<proteinExistence type="predicted"/>
<dbReference type="Gramene" id="Pp3c11_17420V3.2">
    <property type="protein sequence ID" value="PAC:32958952.CDS.1"/>
    <property type="gene ID" value="Pp3c11_17420"/>
</dbReference>
<dbReference type="EMBL" id="ABEU02000011">
    <property type="protein sequence ID" value="PNR45378.1"/>
    <property type="molecule type" value="Genomic_DNA"/>
</dbReference>
<protein>
    <submittedName>
        <fullName evidence="1 2">Uncharacterized protein</fullName>
    </submittedName>
</protein>
<accession>A0A2K1JV20</accession>
<keyword evidence="3" id="KW-1185">Reference proteome</keyword>